<comment type="caution">
    <text evidence="2">The sequence shown here is derived from an EMBL/GenBank/DDBJ whole genome shotgun (WGS) entry which is preliminary data.</text>
</comment>
<dbReference type="Proteomes" id="UP000649617">
    <property type="component" value="Unassembled WGS sequence"/>
</dbReference>
<dbReference type="AlphaFoldDB" id="A0A812PRW4"/>
<accession>A0A812PRW4</accession>
<sequence length="174" mass="19307">MLKPREAAPEMSFPTIDGETWTLSERKPQSLSMVVAYRGLHCPVCRGYLKELNDRVGEFAERGVEVVAVSSDGEERARAAKTDWELPDLTLGYDLGIEDARKMGLYISTSRGKTSIGIEEPAMFNEPGLYLVKPDGTLYSAFIQTTPFARPKLEEVLKAVDFINANDYPARGEA</sequence>
<dbReference type="GO" id="GO:0016209">
    <property type="term" value="F:antioxidant activity"/>
    <property type="evidence" value="ECO:0007669"/>
    <property type="project" value="InterPro"/>
</dbReference>
<name>A0A812PRW4_SYMPI</name>
<dbReference type="EMBL" id="CAJNIZ010013169">
    <property type="protein sequence ID" value="CAE7344341.1"/>
    <property type="molecule type" value="Genomic_DNA"/>
</dbReference>
<dbReference type="InterPro" id="IPR013766">
    <property type="entry name" value="Thioredoxin_domain"/>
</dbReference>
<keyword evidence="3" id="KW-1185">Reference proteome</keyword>
<evidence type="ECO:0000259" key="1">
    <source>
        <dbReference type="PROSITE" id="PS51352"/>
    </source>
</evidence>
<evidence type="ECO:0000313" key="3">
    <source>
        <dbReference type="Proteomes" id="UP000649617"/>
    </source>
</evidence>
<dbReference type="Pfam" id="PF00578">
    <property type="entry name" value="AhpC-TSA"/>
    <property type="match status" value="1"/>
</dbReference>
<protein>
    <recommendedName>
        <fullName evidence="1">Thioredoxin domain-containing protein</fullName>
    </recommendedName>
</protein>
<proteinExistence type="predicted"/>
<dbReference type="Gene3D" id="3.40.30.10">
    <property type="entry name" value="Glutaredoxin"/>
    <property type="match status" value="1"/>
</dbReference>
<organism evidence="2 3">
    <name type="scientific">Symbiodinium pilosum</name>
    <name type="common">Dinoflagellate</name>
    <dbReference type="NCBI Taxonomy" id="2952"/>
    <lineage>
        <taxon>Eukaryota</taxon>
        <taxon>Sar</taxon>
        <taxon>Alveolata</taxon>
        <taxon>Dinophyceae</taxon>
        <taxon>Suessiales</taxon>
        <taxon>Symbiodiniaceae</taxon>
        <taxon>Symbiodinium</taxon>
    </lineage>
</organism>
<dbReference type="SUPFAM" id="SSF52833">
    <property type="entry name" value="Thioredoxin-like"/>
    <property type="match status" value="1"/>
</dbReference>
<gene>
    <name evidence="2" type="ORF">SPIL2461_LOCUS8154</name>
</gene>
<dbReference type="InterPro" id="IPR036249">
    <property type="entry name" value="Thioredoxin-like_sf"/>
</dbReference>
<dbReference type="CDD" id="cd02970">
    <property type="entry name" value="PRX_like2"/>
    <property type="match status" value="1"/>
</dbReference>
<dbReference type="PROSITE" id="PS51352">
    <property type="entry name" value="THIOREDOXIN_2"/>
    <property type="match status" value="1"/>
</dbReference>
<reference evidence="2" key="1">
    <citation type="submission" date="2021-02" db="EMBL/GenBank/DDBJ databases">
        <authorList>
            <person name="Dougan E. K."/>
            <person name="Rhodes N."/>
            <person name="Thang M."/>
            <person name="Chan C."/>
        </authorList>
    </citation>
    <scope>NUCLEOTIDE SEQUENCE</scope>
</reference>
<feature type="domain" description="Thioredoxin" evidence="1">
    <location>
        <begin position="2"/>
        <end position="165"/>
    </location>
</feature>
<dbReference type="OrthoDB" id="505523at2759"/>
<dbReference type="InterPro" id="IPR000866">
    <property type="entry name" value="AhpC/TSA"/>
</dbReference>
<dbReference type="GO" id="GO:0016491">
    <property type="term" value="F:oxidoreductase activity"/>
    <property type="evidence" value="ECO:0007669"/>
    <property type="project" value="InterPro"/>
</dbReference>
<evidence type="ECO:0000313" key="2">
    <source>
        <dbReference type="EMBL" id="CAE7344341.1"/>
    </source>
</evidence>